<evidence type="ECO:0000256" key="7">
    <source>
        <dbReference type="SAM" id="Phobius"/>
    </source>
</evidence>
<dbReference type="InterPro" id="IPR003838">
    <property type="entry name" value="ABC3_permease_C"/>
</dbReference>
<dbReference type="GO" id="GO:0044874">
    <property type="term" value="P:lipoprotein localization to outer membrane"/>
    <property type="evidence" value="ECO:0007669"/>
    <property type="project" value="TreeGrafter"/>
</dbReference>
<evidence type="ECO:0000256" key="6">
    <source>
        <dbReference type="ARBA" id="ARBA00023136"/>
    </source>
</evidence>
<evidence type="ECO:0000256" key="1">
    <source>
        <dbReference type="ARBA" id="ARBA00004651"/>
    </source>
</evidence>
<feature type="transmembrane region" description="Helical" evidence="7">
    <location>
        <begin position="286"/>
        <end position="309"/>
    </location>
</feature>
<evidence type="ECO:0000256" key="4">
    <source>
        <dbReference type="ARBA" id="ARBA00022692"/>
    </source>
</evidence>
<comment type="subcellular location">
    <subcellularLocation>
        <location evidence="1">Cell membrane</location>
        <topology evidence="1">Multi-pass membrane protein</topology>
    </subcellularLocation>
</comment>
<sequence>MMARIAQLFRLALADLRVEWPIALCQVIAIAAVLTPLLVLAGLQEGAIGTLIDRLNRDPAMRLVVPEVTGGHRFDHAWFAAMAARPEVDFVMPATRQIAGQIDLLRDEAAGGQSGGQPNARGEARVTLLPTAPGDPVTGPHAAAAAMDGVILSSRAADRLGVTTPGAVVTAYAERTRGGKAEPLAFPLRVVAVLPAQRDGGMSAFAVLPLVQAVQDFRDGKAAPALGATAGDPAGPVADYPLFRLYARSIRDVQALAVDFQANGIAVATRHAEIASTLTLDHNLRAILLIIATLSVAGYVVAVTASQWGNLRRKRRDLAILNLTGYGSGWLVAFPVAQAAVLALIGSLVAAAAFAGAAATINGHFQESIASGEAACRLGAPDLLAAAALTLALSLLPAAAIGLACRRIETSEELRSV</sequence>
<comment type="similarity">
    <text evidence="2">Belongs to the ABC-4 integral membrane protein family. LolC/E subfamily.</text>
</comment>
<accession>A0A4D8PJX0</accession>
<proteinExistence type="inferred from homology"/>
<dbReference type="KEGG" id="aare:D3093_12010"/>
<evidence type="ECO:0000256" key="5">
    <source>
        <dbReference type="ARBA" id="ARBA00022989"/>
    </source>
</evidence>
<keyword evidence="6 7" id="KW-0472">Membrane</keyword>
<dbReference type="InterPro" id="IPR051447">
    <property type="entry name" value="Lipoprotein-release_system"/>
</dbReference>
<keyword evidence="3" id="KW-1003">Cell membrane</keyword>
<evidence type="ECO:0000313" key="9">
    <source>
        <dbReference type="EMBL" id="QCN95928.1"/>
    </source>
</evidence>
<feature type="domain" description="ABC3 transporter permease C-terminal" evidence="8">
    <location>
        <begin position="290"/>
        <end position="408"/>
    </location>
</feature>
<evidence type="ECO:0000259" key="8">
    <source>
        <dbReference type="Pfam" id="PF02687"/>
    </source>
</evidence>
<evidence type="ECO:0000256" key="2">
    <source>
        <dbReference type="ARBA" id="ARBA00005236"/>
    </source>
</evidence>
<dbReference type="Pfam" id="PF02687">
    <property type="entry name" value="FtsX"/>
    <property type="match status" value="1"/>
</dbReference>
<dbReference type="GO" id="GO:0098797">
    <property type="term" value="C:plasma membrane protein complex"/>
    <property type="evidence" value="ECO:0007669"/>
    <property type="project" value="TreeGrafter"/>
</dbReference>
<organism evidence="9 10">
    <name type="scientific">Azospirillum argentinense</name>
    <dbReference type="NCBI Taxonomy" id="2970906"/>
    <lineage>
        <taxon>Bacteria</taxon>
        <taxon>Pseudomonadati</taxon>
        <taxon>Pseudomonadota</taxon>
        <taxon>Alphaproteobacteria</taxon>
        <taxon>Rhodospirillales</taxon>
        <taxon>Azospirillaceae</taxon>
        <taxon>Azospirillum</taxon>
    </lineage>
</organism>
<evidence type="ECO:0000313" key="10">
    <source>
        <dbReference type="Proteomes" id="UP000298595"/>
    </source>
</evidence>
<protein>
    <submittedName>
        <fullName evidence="9">ABC transporter permease</fullName>
    </submittedName>
</protein>
<gene>
    <name evidence="9" type="ORF">D3093_12010</name>
</gene>
<keyword evidence="5 7" id="KW-1133">Transmembrane helix</keyword>
<dbReference type="EMBL" id="CP032321">
    <property type="protein sequence ID" value="QCN95928.1"/>
    <property type="molecule type" value="Genomic_DNA"/>
</dbReference>
<dbReference type="PANTHER" id="PTHR30489:SF0">
    <property type="entry name" value="LIPOPROTEIN-RELEASING SYSTEM TRANSMEMBRANE PROTEIN LOLE"/>
    <property type="match status" value="1"/>
</dbReference>
<feature type="transmembrane region" description="Helical" evidence="7">
    <location>
        <begin position="383"/>
        <end position="405"/>
    </location>
</feature>
<dbReference type="PANTHER" id="PTHR30489">
    <property type="entry name" value="LIPOPROTEIN-RELEASING SYSTEM TRANSMEMBRANE PROTEIN LOLE"/>
    <property type="match status" value="1"/>
</dbReference>
<keyword evidence="4 7" id="KW-0812">Transmembrane</keyword>
<dbReference type="RefSeq" id="WP_137115640.1">
    <property type="nucleotide sequence ID" value="NZ_CP032321.1"/>
</dbReference>
<dbReference type="AlphaFoldDB" id="A0A4D8PJX0"/>
<evidence type="ECO:0000256" key="3">
    <source>
        <dbReference type="ARBA" id="ARBA00022475"/>
    </source>
</evidence>
<name>A0A4D8PJX0_9PROT</name>
<feature type="transmembrane region" description="Helical" evidence="7">
    <location>
        <begin position="330"/>
        <end position="363"/>
    </location>
</feature>
<dbReference type="Proteomes" id="UP000298595">
    <property type="component" value="Chromosome"/>
</dbReference>
<reference evidence="9 10" key="1">
    <citation type="submission" date="2018-09" db="EMBL/GenBank/DDBJ databases">
        <title>Whole genome based analysis of evolution and adaptive divergence in Indian and Brazilian strains of Azospirillum brasilense.</title>
        <authorList>
            <person name="Singh C."/>
            <person name="Tripathi A.K."/>
        </authorList>
    </citation>
    <scope>NUCLEOTIDE SEQUENCE [LARGE SCALE GENOMIC DNA]</scope>
    <source>
        <strain evidence="9 10">MTCC4035</strain>
    </source>
</reference>
<feature type="transmembrane region" description="Helical" evidence="7">
    <location>
        <begin position="20"/>
        <end position="43"/>
    </location>
</feature>